<evidence type="ECO:0000313" key="2">
    <source>
        <dbReference type="Proteomes" id="UP001152562"/>
    </source>
</evidence>
<sequence>MPFHVRYVLPQNVINSMKDDYKGSSPIVVLLNLKQRTGAIFDLDRKDKSNIERTTNDVADESDDGAYLLYNLLRTTQENEDLDESTNRTFEKTKDMLRAALRSRCNKLDRCVRRCVKKRYTCTVTCREEIDVYDVCRQPFQSITSVSGRLDSLLARLYNKAQSSHRPLIVILDNSYLKKSVLQPAHKPINPLITSSGEIRHVEAQEFLKLTGRPRMSTIPPSKRPVKHRNKFRALDDAQSPIVKSLLRISNDLRCDAKDDCVDECEVKFSGVKKRKCVFTCQITFECKQESDSCKGDECYPNSCQSDSCEPQQGSTKGYVMSSEKKCYKGRC</sequence>
<organism evidence="1 2">
    <name type="scientific">Pieris brassicae</name>
    <name type="common">White butterfly</name>
    <name type="synonym">Large white butterfly</name>
    <dbReference type="NCBI Taxonomy" id="7116"/>
    <lineage>
        <taxon>Eukaryota</taxon>
        <taxon>Metazoa</taxon>
        <taxon>Ecdysozoa</taxon>
        <taxon>Arthropoda</taxon>
        <taxon>Hexapoda</taxon>
        <taxon>Insecta</taxon>
        <taxon>Pterygota</taxon>
        <taxon>Neoptera</taxon>
        <taxon>Endopterygota</taxon>
        <taxon>Lepidoptera</taxon>
        <taxon>Glossata</taxon>
        <taxon>Ditrysia</taxon>
        <taxon>Papilionoidea</taxon>
        <taxon>Pieridae</taxon>
        <taxon>Pierinae</taxon>
        <taxon>Pieris</taxon>
    </lineage>
</organism>
<dbReference type="Proteomes" id="UP001152562">
    <property type="component" value="Unassembled WGS sequence"/>
</dbReference>
<protein>
    <submittedName>
        <fullName evidence="1">Uncharacterized protein</fullName>
    </submittedName>
</protein>
<gene>
    <name evidence="1" type="ORF">PIBRA_LOCUS13185</name>
</gene>
<evidence type="ECO:0000313" key="1">
    <source>
        <dbReference type="EMBL" id="CAH4037520.1"/>
    </source>
</evidence>
<name>A0A9P0TSA3_PIEBR</name>
<dbReference type="EMBL" id="CALOZG010000085">
    <property type="protein sequence ID" value="CAH4037520.1"/>
    <property type="molecule type" value="Genomic_DNA"/>
</dbReference>
<comment type="caution">
    <text evidence="1">The sequence shown here is derived from an EMBL/GenBank/DDBJ whole genome shotgun (WGS) entry which is preliminary data.</text>
</comment>
<reference evidence="1" key="1">
    <citation type="submission" date="2022-05" db="EMBL/GenBank/DDBJ databases">
        <authorList>
            <person name="Okamura Y."/>
        </authorList>
    </citation>
    <scope>NUCLEOTIDE SEQUENCE</scope>
</reference>
<proteinExistence type="predicted"/>
<accession>A0A9P0TSA3</accession>
<keyword evidence="2" id="KW-1185">Reference proteome</keyword>
<dbReference type="AlphaFoldDB" id="A0A9P0TSA3"/>